<organism evidence="2 3">
    <name type="scientific">Mucilaginibacter mallensis</name>
    <dbReference type="NCBI Taxonomy" id="652787"/>
    <lineage>
        <taxon>Bacteria</taxon>
        <taxon>Pseudomonadati</taxon>
        <taxon>Bacteroidota</taxon>
        <taxon>Sphingobacteriia</taxon>
        <taxon>Sphingobacteriales</taxon>
        <taxon>Sphingobacteriaceae</taxon>
        <taxon>Mucilaginibacter</taxon>
    </lineage>
</organism>
<dbReference type="Pfam" id="PF00534">
    <property type="entry name" value="Glycos_transf_1"/>
    <property type="match status" value="1"/>
</dbReference>
<dbReference type="AlphaFoldDB" id="A0A1H1WTA6"/>
<feature type="domain" description="Glycosyl transferase family 1" evidence="1">
    <location>
        <begin position="233"/>
        <end position="375"/>
    </location>
</feature>
<dbReference type="SUPFAM" id="SSF53756">
    <property type="entry name" value="UDP-Glycosyltransferase/glycogen phosphorylase"/>
    <property type="match status" value="1"/>
</dbReference>
<keyword evidence="3" id="KW-1185">Reference proteome</keyword>
<protein>
    <submittedName>
        <fullName evidence="2">Glycosyl transferases group 1</fullName>
    </submittedName>
</protein>
<gene>
    <name evidence="2" type="ORF">SAMN05216490_2264</name>
</gene>
<dbReference type="CDD" id="cd03801">
    <property type="entry name" value="GT4_PimA-like"/>
    <property type="match status" value="1"/>
</dbReference>
<dbReference type="GO" id="GO:0016757">
    <property type="term" value="F:glycosyltransferase activity"/>
    <property type="evidence" value="ECO:0007669"/>
    <property type="project" value="InterPro"/>
</dbReference>
<dbReference type="PANTHER" id="PTHR12526">
    <property type="entry name" value="GLYCOSYLTRANSFERASE"/>
    <property type="match status" value="1"/>
</dbReference>
<dbReference type="PANTHER" id="PTHR12526:SF630">
    <property type="entry name" value="GLYCOSYLTRANSFERASE"/>
    <property type="match status" value="1"/>
</dbReference>
<evidence type="ECO:0000259" key="1">
    <source>
        <dbReference type="Pfam" id="PF00534"/>
    </source>
</evidence>
<keyword evidence="2" id="KW-0808">Transferase</keyword>
<dbReference type="Proteomes" id="UP000199679">
    <property type="component" value="Chromosome I"/>
</dbReference>
<name>A0A1H1WTA6_MUCMA</name>
<evidence type="ECO:0000313" key="2">
    <source>
        <dbReference type="EMBL" id="SDS99850.1"/>
    </source>
</evidence>
<evidence type="ECO:0000313" key="3">
    <source>
        <dbReference type="Proteomes" id="UP000199679"/>
    </source>
</evidence>
<dbReference type="EMBL" id="LT629740">
    <property type="protein sequence ID" value="SDS99850.1"/>
    <property type="molecule type" value="Genomic_DNA"/>
</dbReference>
<dbReference type="STRING" id="652787.SAMN05216490_2264"/>
<dbReference type="OrthoDB" id="596635at2"/>
<sequence length="435" mass="48939">MKKKILISAYAISPVKGSEYGAAWDTVTQLAKHHELWVLYGMSDDHMGDTQTLREFIKTNPLPSVTFIEVRAGKVAMAINRLNKIGLGWFFYIAYYLWQQEALKVAYNVLATVNIDVVHQLGPIGFREPGFLGYLDKPLVWGPIGGMKMIDSLLLEDKPLPTRFKFWVKHQINHFQLHYSQRISEAFSRADILIAATIDGQQTILKRFGRESHWLPEQAIVGDIEIDETKFDHIHQRVQLVWSGSHIERKNLGLCLDSLALIKHNNWHLHILGSGPLTGKLKQKADELGLSANITWHGQLSRSAAINIMNAAHLHMMTSIAEDNPAVIFEALRLGVPTLTLNHCGMGDVLCNNCGIKIMVATHDQMAGEIATVLDHFLLRPEILADMALGTISCATRHHWEKRLTLMNAYYDEAIALHGKSRLSNNETLIILQNA</sequence>
<accession>A0A1H1WTA6</accession>
<proteinExistence type="predicted"/>
<dbReference type="Gene3D" id="3.40.50.2000">
    <property type="entry name" value="Glycogen Phosphorylase B"/>
    <property type="match status" value="1"/>
</dbReference>
<reference evidence="2 3" key="1">
    <citation type="submission" date="2016-10" db="EMBL/GenBank/DDBJ databases">
        <authorList>
            <person name="de Groot N.N."/>
        </authorList>
    </citation>
    <scope>NUCLEOTIDE SEQUENCE [LARGE SCALE GENOMIC DNA]</scope>
    <source>
        <strain evidence="2 3">MP1X4</strain>
    </source>
</reference>
<dbReference type="RefSeq" id="WP_091372460.1">
    <property type="nucleotide sequence ID" value="NZ_LT629740.1"/>
</dbReference>
<dbReference type="InterPro" id="IPR001296">
    <property type="entry name" value="Glyco_trans_1"/>
</dbReference>